<evidence type="ECO:0000313" key="5">
    <source>
        <dbReference type="EMBL" id="KAA2213181.1"/>
    </source>
</evidence>
<feature type="repeat" description="NHL" evidence="4">
    <location>
        <begin position="160"/>
        <end position="203"/>
    </location>
</feature>
<dbReference type="InterPro" id="IPR011042">
    <property type="entry name" value="6-blade_b-propeller_TolB-like"/>
</dbReference>
<dbReference type="Pfam" id="PF01436">
    <property type="entry name" value="NHL"/>
    <property type="match status" value="3"/>
</dbReference>
<evidence type="ECO:0008006" key="7">
    <source>
        <dbReference type="Google" id="ProtNLM"/>
    </source>
</evidence>
<dbReference type="OrthoDB" id="9792285at2"/>
<evidence type="ECO:0000256" key="2">
    <source>
        <dbReference type="ARBA" id="ARBA00022737"/>
    </source>
</evidence>
<comment type="caution">
    <text evidence="5">The sequence shown here is derived from an EMBL/GenBank/DDBJ whole genome shotgun (WGS) entry which is preliminary data.</text>
</comment>
<protein>
    <recommendedName>
        <fullName evidence="7">Peptidylamidoglycolate lyase</fullName>
    </recommendedName>
</protein>
<name>A0A5B2TFC6_9PROT</name>
<dbReference type="Proteomes" id="UP000322110">
    <property type="component" value="Unassembled WGS sequence"/>
</dbReference>
<dbReference type="AlphaFoldDB" id="A0A5B2TFC6"/>
<dbReference type="InterPro" id="IPR001258">
    <property type="entry name" value="NHL_repeat"/>
</dbReference>
<evidence type="ECO:0000256" key="4">
    <source>
        <dbReference type="PROSITE-ProRule" id="PRU00504"/>
    </source>
</evidence>
<dbReference type="EMBL" id="VUKA01000004">
    <property type="protein sequence ID" value="KAA2213181.1"/>
    <property type="molecule type" value="Genomic_DNA"/>
</dbReference>
<dbReference type="Gene3D" id="2.120.10.30">
    <property type="entry name" value="TolB, C-terminal domain"/>
    <property type="match status" value="1"/>
</dbReference>
<dbReference type="CDD" id="cd14958">
    <property type="entry name" value="NHL_PAL_like"/>
    <property type="match status" value="1"/>
</dbReference>
<evidence type="ECO:0000256" key="1">
    <source>
        <dbReference type="ARBA" id="ARBA00022729"/>
    </source>
</evidence>
<dbReference type="SUPFAM" id="SSF63829">
    <property type="entry name" value="Calcium-dependent phosphotriesterase"/>
    <property type="match status" value="1"/>
</dbReference>
<dbReference type="RefSeq" id="WP_149812294.1">
    <property type="nucleotide sequence ID" value="NZ_VUKA01000004.1"/>
</dbReference>
<keyword evidence="6" id="KW-1185">Reference proteome</keyword>
<reference evidence="5 6" key="1">
    <citation type="journal article" date="2015" name="Int. J. Syst. Evol. Microbiol.">
        <title>Roseomonas oryzae sp. nov., isolated from paddy rhizosphere soil.</title>
        <authorList>
            <person name="Ramaprasad E.V."/>
            <person name="Sasikala Ch."/>
            <person name="Ramana Ch.V."/>
        </authorList>
    </citation>
    <scope>NUCLEOTIDE SEQUENCE [LARGE SCALE GENOMIC DNA]</scope>
    <source>
        <strain evidence="5 6">KCTC 42542</strain>
    </source>
</reference>
<gene>
    <name evidence="5" type="ORF">F0Q34_11135</name>
</gene>
<dbReference type="PANTHER" id="PTHR10680:SF38">
    <property type="entry name" value="BLL1368 PROTEIN"/>
    <property type="match status" value="1"/>
</dbReference>
<dbReference type="PROSITE" id="PS51125">
    <property type="entry name" value="NHL"/>
    <property type="match status" value="1"/>
</dbReference>
<keyword evidence="2" id="KW-0677">Repeat</keyword>
<accession>A0A5B2TFC6</accession>
<sequence length="325" mass="35405">MPGNRMGDGEWVFEPVENWPKLPAEIGIGDLGDVAGLAVDAQDRVYMFNRGKHPVLVLDREGNVLRSWGHGLFSNPHAASIGPDDSIYLTDNGDHTVRKFSLDGKLLLQIGEPGKPSGFMSGKPFCRCTHTALSPEGDIYVSDGYGNACVHKYAPDGRHLFSWGRPGTGPGEFNLPHNICCDAEGLVYVADRENHRIQVFDGQGRYIRQVNNLHRPCGLALFGGRCPCFLVGELGPYQPVNRATPNLGPRLSIMGNDGTLLARLGGLKAGLAPGEFVAPHSVVLDSRGDLYVGEVAATDWASLFPEQPRPDRLRRVQKFTRVRAA</sequence>
<organism evidence="5 6">
    <name type="scientific">Teichococcus oryzae</name>
    <dbReference type="NCBI Taxonomy" id="1608942"/>
    <lineage>
        <taxon>Bacteria</taxon>
        <taxon>Pseudomonadati</taxon>
        <taxon>Pseudomonadota</taxon>
        <taxon>Alphaproteobacteria</taxon>
        <taxon>Acetobacterales</taxon>
        <taxon>Roseomonadaceae</taxon>
        <taxon>Roseomonas</taxon>
    </lineage>
</organism>
<keyword evidence="1" id="KW-0732">Signal</keyword>
<evidence type="ECO:0000313" key="6">
    <source>
        <dbReference type="Proteomes" id="UP000322110"/>
    </source>
</evidence>
<proteinExistence type="predicted"/>
<evidence type="ECO:0000256" key="3">
    <source>
        <dbReference type="ARBA" id="ARBA00023180"/>
    </source>
</evidence>
<dbReference type="PANTHER" id="PTHR10680">
    <property type="entry name" value="PEPTIDYL-GLYCINE ALPHA-AMIDATING MONOOXYGENASE"/>
    <property type="match status" value="1"/>
</dbReference>
<keyword evidence="3" id="KW-0325">Glycoprotein</keyword>